<dbReference type="CDD" id="cd12414">
    <property type="entry name" value="RRM2_RBM28_like"/>
    <property type="match status" value="1"/>
</dbReference>
<feature type="region of interest" description="Disordered" evidence="6">
    <location>
        <begin position="1"/>
        <end position="65"/>
    </location>
</feature>
<protein>
    <recommendedName>
        <fullName evidence="7">RRM domain-containing protein</fullName>
    </recommendedName>
</protein>
<evidence type="ECO:0000313" key="8">
    <source>
        <dbReference type="EMBL" id="KAK2978258.1"/>
    </source>
</evidence>
<dbReference type="EMBL" id="JAVXUO010001887">
    <property type="protein sequence ID" value="KAK2978258.1"/>
    <property type="molecule type" value="Genomic_DNA"/>
</dbReference>
<dbReference type="InterPro" id="IPR000504">
    <property type="entry name" value="RRM_dom"/>
</dbReference>
<evidence type="ECO:0000313" key="9">
    <source>
        <dbReference type="Proteomes" id="UP001187471"/>
    </source>
</evidence>
<dbReference type="InterPro" id="IPR012677">
    <property type="entry name" value="Nucleotide-bd_a/b_plait_sf"/>
</dbReference>
<feature type="compositionally biased region" description="Acidic residues" evidence="6">
    <location>
        <begin position="324"/>
        <end position="347"/>
    </location>
</feature>
<evidence type="ECO:0000256" key="4">
    <source>
        <dbReference type="ARBA" id="ARBA00023242"/>
    </source>
</evidence>
<dbReference type="AlphaFoldDB" id="A0AA88QXD3"/>
<keyword evidence="9" id="KW-1185">Reference proteome</keyword>
<name>A0AA88QXD3_9ASTE</name>
<dbReference type="SUPFAM" id="SSF54928">
    <property type="entry name" value="RNA-binding domain, RBD"/>
    <property type="match status" value="3"/>
</dbReference>
<dbReference type="InterPro" id="IPR035979">
    <property type="entry name" value="RBD_domain_sf"/>
</dbReference>
<keyword evidence="2" id="KW-0677">Repeat</keyword>
<dbReference type="InterPro" id="IPR051945">
    <property type="entry name" value="RRM_MRD1_RNA_proc_ribogen"/>
</dbReference>
<dbReference type="SMART" id="SM00360">
    <property type="entry name" value="RRM"/>
    <property type="match status" value="3"/>
</dbReference>
<evidence type="ECO:0000256" key="2">
    <source>
        <dbReference type="ARBA" id="ARBA00022737"/>
    </source>
</evidence>
<accession>A0AA88QXD3</accession>
<dbReference type="CDD" id="cd12415">
    <property type="entry name" value="RRM3_RBM28_like"/>
    <property type="match status" value="1"/>
</dbReference>
<evidence type="ECO:0000256" key="6">
    <source>
        <dbReference type="SAM" id="MobiDB-lite"/>
    </source>
</evidence>
<feature type="region of interest" description="Disordered" evidence="6">
    <location>
        <begin position="396"/>
        <end position="461"/>
    </location>
</feature>
<evidence type="ECO:0000256" key="1">
    <source>
        <dbReference type="ARBA" id="ARBA00004123"/>
    </source>
</evidence>
<keyword evidence="3 5" id="KW-0694">RNA-binding</keyword>
<dbReference type="PROSITE" id="PS50102">
    <property type="entry name" value="RRM"/>
    <property type="match status" value="3"/>
</dbReference>
<feature type="compositionally biased region" description="Basic and acidic residues" evidence="6">
    <location>
        <begin position="38"/>
        <end position="59"/>
    </location>
</feature>
<organism evidence="8 9">
    <name type="scientific">Escallonia rubra</name>
    <dbReference type="NCBI Taxonomy" id="112253"/>
    <lineage>
        <taxon>Eukaryota</taxon>
        <taxon>Viridiplantae</taxon>
        <taxon>Streptophyta</taxon>
        <taxon>Embryophyta</taxon>
        <taxon>Tracheophyta</taxon>
        <taxon>Spermatophyta</taxon>
        <taxon>Magnoliopsida</taxon>
        <taxon>eudicotyledons</taxon>
        <taxon>Gunneridae</taxon>
        <taxon>Pentapetalae</taxon>
        <taxon>asterids</taxon>
        <taxon>campanulids</taxon>
        <taxon>Escalloniales</taxon>
        <taxon>Escalloniaceae</taxon>
        <taxon>Escallonia</taxon>
    </lineage>
</organism>
<evidence type="ECO:0000256" key="3">
    <source>
        <dbReference type="ARBA" id="ARBA00022884"/>
    </source>
</evidence>
<dbReference type="Pfam" id="PF00076">
    <property type="entry name" value="RRM_1"/>
    <property type="match status" value="2"/>
</dbReference>
<feature type="domain" description="RRM" evidence="7">
    <location>
        <begin position="231"/>
        <end position="309"/>
    </location>
</feature>
<gene>
    <name evidence="8" type="ORF">RJ640_017109</name>
</gene>
<dbReference type="Proteomes" id="UP001187471">
    <property type="component" value="Unassembled WGS sequence"/>
</dbReference>
<feature type="region of interest" description="Disordered" evidence="6">
    <location>
        <begin position="322"/>
        <end position="365"/>
    </location>
</feature>
<dbReference type="CDD" id="cd12416">
    <property type="entry name" value="RRM4_RBM28_like"/>
    <property type="match status" value="1"/>
</dbReference>
<feature type="compositionally biased region" description="Polar residues" evidence="6">
    <location>
        <begin position="419"/>
        <end position="428"/>
    </location>
</feature>
<feature type="domain" description="RRM" evidence="7">
    <location>
        <begin position="627"/>
        <end position="723"/>
    </location>
</feature>
<feature type="domain" description="RRM" evidence="7">
    <location>
        <begin position="475"/>
        <end position="558"/>
    </location>
</feature>
<reference evidence="8" key="1">
    <citation type="submission" date="2022-12" db="EMBL/GenBank/DDBJ databases">
        <title>Draft genome assemblies for two species of Escallonia (Escalloniales).</title>
        <authorList>
            <person name="Chanderbali A."/>
            <person name="Dervinis C."/>
            <person name="Anghel I."/>
            <person name="Soltis D."/>
            <person name="Soltis P."/>
            <person name="Zapata F."/>
        </authorList>
    </citation>
    <scope>NUCLEOTIDE SEQUENCE</scope>
    <source>
        <strain evidence="8">UCBG92.1500</strain>
        <tissue evidence="8">Leaf</tissue>
    </source>
</reference>
<feature type="compositionally biased region" description="Polar residues" evidence="6">
    <location>
        <begin position="436"/>
        <end position="460"/>
    </location>
</feature>
<dbReference type="FunFam" id="3.30.70.330:FF:000182">
    <property type="entry name" value="RNA-binding motif protein 28"/>
    <property type="match status" value="1"/>
</dbReference>
<keyword evidence="4" id="KW-0539">Nucleus</keyword>
<sequence length="939" mass="103592">VDRTPSAATEDANRAIELKNGSSVGGRKIGVKHAMHRAPLEQRRSKGNQDDAVKTKNEEEALSPAIAKCEQTSKTENDRDGLSPRMLKREQASNSQELGLALLLILGKSAEPSKTAKLRTSVSGEGSFSEKQRVARTVICGGLRNADMAADVHHRARECGTVSSVTYPLSKEDLEHHGLAQDGCKMDASSVLFASVKSARACVAMLHQKEIGGGFIWARQLGGEGSKIQKWKLIVRNLPFKAKVNEIKDMFSAAGFVWDVFIPKNPDTGLSRGFAFVKFTCKQDAENAIKKFNGNLLSKRPIAVDWAVPKRIYTTGAHAAAALEDGEEVSEGEDDSSGLDDDEEDADKETQQPHGPIVDLDDSDNVEKDVNSLELDFDEEADVARKVLKNLISSSSIEMPGSVGDDSTNQRGKKDDETMNVTNDSTLPKKNRDAETVSTLNKSSDGSTTGPKPGNSSKGHTINLKAAEGEEELQRTIFICNLPFDTTTEEVKQRFSGFGDVQSFVPVLHQVTKRPRGTGFLKFRTTHAVDAAFSAAKDVAGLGIFLKGRQLKVLKALDKKAAHDKDLEKTKKEEHDHRNLYLAKEGLIIEGTPAAEGVSASDMSKRQSLEKKNATKLQSPNFHVSKTRLIIYNLPKSMTEKELKKLCMDAVTSRATKQKPMIRQIKCLKDSKQRQAVSKNHSRGVAFVEFAEHQHALVALRVLNNNPETFGAEHRPIVEFALDNVQTLKQRNDKAQQLALRDGAKDVHHKYVSRAPDDLTNKMLGKRKSRGEIRSSSTSGTKKSDELESEVLEGAATEDGRSTKKQKSFATGGRENKFPSVEKLEGSSQKLRDRQGGRKADGGESVQGERAPMNDHKSRPRNKQTEKRKFPAQTGGEKEGSSSTNRKKTKRNKDPLGRDMGDKLDMLIEQYRSKFSKQSAEKTEGENQGRRQLRRWFQS</sequence>
<comment type="caution">
    <text evidence="8">The sequence shown here is derived from an EMBL/GenBank/DDBJ whole genome shotgun (WGS) entry which is preliminary data.</text>
</comment>
<feature type="compositionally biased region" description="Basic and acidic residues" evidence="6">
    <location>
        <begin position="892"/>
        <end position="906"/>
    </location>
</feature>
<proteinExistence type="predicted"/>
<dbReference type="PANTHER" id="PTHR48039:SF5">
    <property type="entry name" value="RNA-BINDING PROTEIN 28"/>
    <property type="match status" value="1"/>
</dbReference>
<feature type="compositionally biased region" description="Basic and acidic residues" evidence="6">
    <location>
        <begin position="852"/>
        <end position="869"/>
    </location>
</feature>
<feature type="compositionally biased region" description="Basic and acidic residues" evidence="6">
    <location>
        <begin position="814"/>
        <end position="842"/>
    </location>
</feature>
<evidence type="ECO:0000259" key="7">
    <source>
        <dbReference type="PROSITE" id="PS50102"/>
    </source>
</evidence>
<feature type="region of interest" description="Disordered" evidence="6">
    <location>
        <begin position="752"/>
        <end position="939"/>
    </location>
</feature>
<evidence type="ECO:0000256" key="5">
    <source>
        <dbReference type="PROSITE-ProRule" id="PRU00176"/>
    </source>
</evidence>
<comment type="subcellular location">
    <subcellularLocation>
        <location evidence="1">Nucleus</location>
    </subcellularLocation>
</comment>
<dbReference type="GO" id="GO:0005634">
    <property type="term" value="C:nucleus"/>
    <property type="evidence" value="ECO:0007669"/>
    <property type="project" value="UniProtKB-SubCell"/>
</dbReference>
<dbReference type="Gene3D" id="3.30.70.330">
    <property type="match status" value="3"/>
</dbReference>
<dbReference type="GO" id="GO:0003729">
    <property type="term" value="F:mRNA binding"/>
    <property type="evidence" value="ECO:0007669"/>
    <property type="project" value="TreeGrafter"/>
</dbReference>
<feature type="compositionally biased region" description="Basic and acidic residues" evidence="6">
    <location>
        <begin position="919"/>
        <end position="929"/>
    </location>
</feature>
<feature type="non-terminal residue" evidence="8">
    <location>
        <position position="1"/>
    </location>
</feature>
<dbReference type="PANTHER" id="PTHR48039">
    <property type="entry name" value="RNA-BINDING MOTIF PROTEIN 14B"/>
    <property type="match status" value="1"/>
</dbReference>